<gene>
    <name evidence="2" type="ORF">A9404_12855</name>
</gene>
<evidence type="ECO:0008006" key="4">
    <source>
        <dbReference type="Google" id="ProtNLM"/>
    </source>
</evidence>
<accession>A0A191ZJX1</accession>
<protein>
    <recommendedName>
        <fullName evidence="4">DUF4405 domain-containing protein</fullName>
    </recommendedName>
</protein>
<dbReference type="RefSeq" id="WP_066102394.1">
    <property type="nucleotide sequence ID" value="NZ_CP016027.1"/>
</dbReference>
<evidence type="ECO:0000313" key="2">
    <source>
        <dbReference type="EMBL" id="ANJ68142.1"/>
    </source>
</evidence>
<dbReference type="STRING" id="1860122.A9404_12855"/>
<reference evidence="2 3" key="1">
    <citation type="submission" date="2016-06" db="EMBL/GenBank/DDBJ databases">
        <title>Insight into the functional genes involving in sulfur oxidation in Pearl River water.</title>
        <authorList>
            <person name="Luo J."/>
            <person name="Tan X."/>
            <person name="Lin W."/>
        </authorList>
    </citation>
    <scope>NUCLEOTIDE SEQUENCE [LARGE SCALE GENOMIC DNA]</scope>
    <source>
        <strain evidence="2 3">LS2</strain>
    </source>
</reference>
<dbReference type="Proteomes" id="UP000078596">
    <property type="component" value="Chromosome"/>
</dbReference>
<dbReference type="KEGG" id="haz:A9404_12855"/>
<feature type="transmembrane region" description="Helical" evidence="1">
    <location>
        <begin position="120"/>
        <end position="143"/>
    </location>
</feature>
<sequence length="157" mass="17195">MMLVEKFRRQGYPASFIPVLGFVGLALLATGILLIPLLLTMQMELDLPWYPSGLLRNLVTGIHVLSGFVLVFLLGAVTIVHIRAGWLRGEKRVSGAFATSLIALLAVTAILLLYSPLEAVAHQAAIVHTLLGIALPLVIGMHARTRIRVRARRFRPD</sequence>
<keyword evidence="1" id="KW-0812">Transmembrane</keyword>
<name>A0A191ZJX1_9GAMM</name>
<keyword evidence="1" id="KW-0472">Membrane</keyword>
<feature type="transmembrane region" description="Helical" evidence="1">
    <location>
        <begin position="94"/>
        <end position="114"/>
    </location>
</feature>
<evidence type="ECO:0000313" key="3">
    <source>
        <dbReference type="Proteomes" id="UP000078596"/>
    </source>
</evidence>
<evidence type="ECO:0000256" key="1">
    <source>
        <dbReference type="SAM" id="Phobius"/>
    </source>
</evidence>
<dbReference type="AlphaFoldDB" id="A0A191ZJX1"/>
<feature type="transmembrane region" description="Helical" evidence="1">
    <location>
        <begin position="58"/>
        <end position="82"/>
    </location>
</feature>
<organism evidence="2 3">
    <name type="scientific">Halothiobacillus diazotrophicus</name>
    <dbReference type="NCBI Taxonomy" id="1860122"/>
    <lineage>
        <taxon>Bacteria</taxon>
        <taxon>Pseudomonadati</taxon>
        <taxon>Pseudomonadota</taxon>
        <taxon>Gammaproteobacteria</taxon>
        <taxon>Chromatiales</taxon>
        <taxon>Halothiobacillaceae</taxon>
        <taxon>Halothiobacillus</taxon>
    </lineage>
</organism>
<keyword evidence="1" id="KW-1133">Transmembrane helix</keyword>
<feature type="transmembrane region" description="Helical" evidence="1">
    <location>
        <begin position="12"/>
        <end position="38"/>
    </location>
</feature>
<proteinExistence type="predicted"/>
<keyword evidence="3" id="KW-1185">Reference proteome</keyword>
<dbReference type="EMBL" id="CP016027">
    <property type="protein sequence ID" value="ANJ68142.1"/>
    <property type="molecule type" value="Genomic_DNA"/>
</dbReference>